<dbReference type="InterPro" id="IPR016064">
    <property type="entry name" value="NAD/diacylglycerol_kinase_sf"/>
</dbReference>
<dbReference type="Gene3D" id="2.60.200.40">
    <property type="match status" value="1"/>
</dbReference>
<evidence type="ECO:0000256" key="6">
    <source>
        <dbReference type="ARBA" id="ARBA00022723"/>
    </source>
</evidence>
<evidence type="ECO:0000256" key="13">
    <source>
        <dbReference type="ARBA" id="ARBA00023098"/>
    </source>
</evidence>
<comment type="catalytic activity">
    <reaction evidence="15">
        <text>1,2-di-(9Z-octadecenoyl)-sn-glycerol + ATP = 1,2-di-(9Z-octadecenoyl)-sn-glycero-3-phosphate + ADP + H(+)</text>
        <dbReference type="Rhea" id="RHEA:40327"/>
        <dbReference type="ChEBI" id="CHEBI:15378"/>
        <dbReference type="ChEBI" id="CHEBI:30616"/>
        <dbReference type="ChEBI" id="CHEBI:52333"/>
        <dbReference type="ChEBI" id="CHEBI:74546"/>
        <dbReference type="ChEBI" id="CHEBI:456216"/>
    </reaction>
    <physiologicalReaction direction="left-to-right" evidence="15">
        <dbReference type="Rhea" id="RHEA:40328"/>
    </physiologicalReaction>
</comment>
<feature type="domain" description="Phorbol-ester/DAG-type" evidence="17">
    <location>
        <begin position="66"/>
        <end position="114"/>
    </location>
</feature>
<dbReference type="GO" id="GO:0046486">
    <property type="term" value="P:glycerolipid metabolic process"/>
    <property type="evidence" value="ECO:0007669"/>
    <property type="project" value="UniProtKB-UniPathway"/>
</dbReference>
<feature type="region of interest" description="Disordered" evidence="16">
    <location>
        <begin position="1"/>
        <end position="25"/>
    </location>
</feature>
<evidence type="ECO:0000313" key="20">
    <source>
        <dbReference type="Proteomes" id="UP000694388"/>
    </source>
</evidence>
<dbReference type="EC" id="2.7.1.107" evidence="4"/>
<evidence type="ECO:0000256" key="10">
    <source>
        <dbReference type="ARBA" id="ARBA00022777"/>
    </source>
</evidence>
<dbReference type="InterPro" id="IPR000756">
    <property type="entry name" value="Diacylglycerol_kin_accessory"/>
</dbReference>
<reference evidence="19" key="2">
    <citation type="submission" date="2025-09" db="UniProtKB">
        <authorList>
            <consortium name="Ensembl"/>
        </authorList>
    </citation>
    <scope>IDENTIFICATION</scope>
</reference>
<evidence type="ECO:0000259" key="17">
    <source>
        <dbReference type="PROSITE" id="PS50081"/>
    </source>
</evidence>
<feature type="domain" description="DAGKc" evidence="18">
    <location>
        <begin position="346"/>
        <end position="388"/>
    </location>
</feature>
<dbReference type="UniPathway" id="UPA00230"/>
<dbReference type="Pfam" id="PF00788">
    <property type="entry name" value="RA"/>
    <property type="match status" value="1"/>
</dbReference>
<dbReference type="AlphaFoldDB" id="A0A8C4RBF3"/>
<dbReference type="Gene3D" id="3.30.60.20">
    <property type="match status" value="1"/>
</dbReference>
<feature type="domain" description="Phorbol-ester/DAG-type" evidence="17">
    <location>
        <begin position="129"/>
        <end position="180"/>
    </location>
</feature>
<evidence type="ECO:0000256" key="7">
    <source>
        <dbReference type="ARBA" id="ARBA00022737"/>
    </source>
</evidence>
<keyword evidence="7" id="KW-0677">Repeat</keyword>
<evidence type="ECO:0000256" key="12">
    <source>
        <dbReference type="ARBA" id="ARBA00022840"/>
    </source>
</evidence>
<dbReference type="GO" id="GO:0004143">
    <property type="term" value="F:ATP-dependent diacylglycerol kinase activity"/>
    <property type="evidence" value="ECO:0007669"/>
    <property type="project" value="UniProtKB-EC"/>
</dbReference>
<dbReference type="PANTHER" id="PTHR11255">
    <property type="entry name" value="DIACYLGLYCEROL KINASE"/>
    <property type="match status" value="1"/>
</dbReference>
<dbReference type="GO" id="GO:0005524">
    <property type="term" value="F:ATP binding"/>
    <property type="evidence" value="ECO:0007669"/>
    <property type="project" value="UniProtKB-KW"/>
</dbReference>
<proteinExistence type="inferred from homology"/>
<dbReference type="InterPro" id="IPR000159">
    <property type="entry name" value="RA_dom"/>
</dbReference>
<keyword evidence="6" id="KW-0479">Metal-binding</keyword>
<dbReference type="SUPFAM" id="SSF111331">
    <property type="entry name" value="NAD kinase/diacylglycerol kinase-like"/>
    <property type="match status" value="1"/>
</dbReference>
<dbReference type="InterPro" id="IPR001206">
    <property type="entry name" value="Diacylglycerol_kinase_cat_dom"/>
</dbReference>
<keyword evidence="11" id="KW-0862">Zinc</keyword>
<organism evidence="19 20">
    <name type="scientific">Eptatretus burgeri</name>
    <name type="common">Inshore hagfish</name>
    <dbReference type="NCBI Taxonomy" id="7764"/>
    <lineage>
        <taxon>Eukaryota</taxon>
        <taxon>Metazoa</taxon>
        <taxon>Chordata</taxon>
        <taxon>Craniata</taxon>
        <taxon>Vertebrata</taxon>
        <taxon>Cyclostomata</taxon>
        <taxon>Myxini</taxon>
        <taxon>Myxiniformes</taxon>
        <taxon>Myxinidae</taxon>
        <taxon>Eptatretinae</taxon>
        <taxon>Eptatretus</taxon>
    </lineage>
</organism>
<dbReference type="Pfam" id="PF00609">
    <property type="entry name" value="DAGK_acc"/>
    <property type="match status" value="1"/>
</dbReference>
<reference evidence="19" key="1">
    <citation type="submission" date="2025-08" db="UniProtKB">
        <authorList>
            <consortium name="Ensembl"/>
        </authorList>
    </citation>
    <scope>IDENTIFICATION</scope>
</reference>
<evidence type="ECO:0000256" key="1">
    <source>
        <dbReference type="ARBA" id="ARBA00004370"/>
    </source>
</evidence>
<dbReference type="PANTHER" id="PTHR11255:SF54">
    <property type="entry name" value="DIACYLGLYCEROL KINASE THETA"/>
    <property type="match status" value="1"/>
</dbReference>
<keyword evidence="9" id="KW-0863">Zinc-finger</keyword>
<dbReference type="GO" id="GO:0016020">
    <property type="term" value="C:membrane"/>
    <property type="evidence" value="ECO:0007669"/>
    <property type="project" value="UniProtKB-SubCell"/>
</dbReference>
<keyword evidence="8" id="KW-0547">Nucleotide-binding</keyword>
<evidence type="ECO:0000256" key="3">
    <source>
        <dbReference type="ARBA" id="ARBA00009280"/>
    </source>
</evidence>
<evidence type="ECO:0000313" key="19">
    <source>
        <dbReference type="Ensembl" id="ENSEBUP00000026277.1"/>
    </source>
</evidence>
<protein>
    <recommendedName>
        <fullName evidence="4">diacylglycerol kinase (ATP)</fullName>
        <ecNumber evidence="4">2.7.1.107</ecNumber>
    </recommendedName>
</protein>
<comment type="similarity">
    <text evidence="3">Belongs to the eukaryotic diacylglycerol kinase family.</text>
</comment>
<evidence type="ECO:0000256" key="2">
    <source>
        <dbReference type="ARBA" id="ARBA00005175"/>
    </source>
</evidence>
<comment type="subcellular location">
    <subcellularLocation>
        <location evidence="1">Membrane</location>
    </subcellularLocation>
</comment>
<dbReference type="Ensembl" id="ENSEBUT00000026853.1">
    <property type="protein sequence ID" value="ENSEBUP00000026277.1"/>
    <property type="gene ID" value="ENSEBUG00000016181.1"/>
</dbReference>
<dbReference type="GO" id="GO:0008270">
    <property type="term" value="F:zinc ion binding"/>
    <property type="evidence" value="ECO:0007669"/>
    <property type="project" value="UniProtKB-KW"/>
</dbReference>
<keyword evidence="14" id="KW-0472">Membrane</keyword>
<evidence type="ECO:0000256" key="11">
    <source>
        <dbReference type="ARBA" id="ARBA00022833"/>
    </source>
</evidence>
<dbReference type="SUPFAM" id="SSF57889">
    <property type="entry name" value="Cysteine-rich domain"/>
    <property type="match status" value="2"/>
</dbReference>
<dbReference type="SMART" id="SM00045">
    <property type="entry name" value="DAGKa"/>
    <property type="match status" value="1"/>
</dbReference>
<dbReference type="InterPro" id="IPR002219">
    <property type="entry name" value="PKC_DAG/PE"/>
</dbReference>
<evidence type="ECO:0000256" key="16">
    <source>
        <dbReference type="SAM" id="MobiDB-lite"/>
    </source>
</evidence>
<evidence type="ECO:0000256" key="8">
    <source>
        <dbReference type="ARBA" id="ARBA00022741"/>
    </source>
</evidence>
<evidence type="ECO:0000256" key="15">
    <source>
        <dbReference type="ARBA" id="ARBA00023371"/>
    </source>
</evidence>
<dbReference type="GO" id="GO:0007200">
    <property type="term" value="P:phospholipase C-activating G protein-coupled receptor signaling pathway"/>
    <property type="evidence" value="ECO:0007669"/>
    <property type="project" value="InterPro"/>
</dbReference>
<keyword evidence="20" id="KW-1185">Reference proteome</keyword>
<dbReference type="CDD" id="cd20804">
    <property type="entry name" value="C1_DGKtheta_typeV_rpt2"/>
    <property type="match status" value="1"/>
</dbReference>
<dbReference type="PROSITE" id="PS00479">
    <property type="entry name" value="ZF_DAG_PE_1"/>
    <property type="match status" value="2"/>
</dbReference>
<dbReference type="PROSITE" id="PS50146">
    <property type="entry name" value="DAGK"/>
    <property type="match status" value="1"/>
</dbReference>
<comment type="pathway">
    <text evidence="2">Lipid metabolism; glycerolipid metabolism.</text>
</comment>
<evidence type="ECO:0000256" key="14">
    <source>
        <dbReference type="ARBA" id="ARBA00023136"/>
    </source>
</evidence>
<dbReference type="PROSITE" id="PS50081">
    <property type="entry name" value="ZF_DAG_PE_2"/>
    <property type="match status" value="2"/>
</dbReference>
<dbReference type="InterPro" id="IPR046349">
    <property type="entry name" value="C1-like_sf"/>
</dbReference>
<dbReference type="GeneTree" id="ENSGT00940000159492"/>
<keyword evidence="10" id="KW-0418">Kinase</keyword>
<keyword evidence="13" id="KW-0443">Lipid metabolism</keyword>
<dbReference type="FunFam" id="2.60.200.40:FF:000004">
    <property type="entry name" value="Diacylglycerol kinase"/>
    <property type="match status" value="1"/>
</dbReference>
<keyword evidence="5" id="KW-0808">Transferase</keyword>
<dbReference type="Proteomes" id="UP000694388">
    <property type="component" value="Unplaced"/>
</dbReference>
<sequence length="601" mass="66018">MANKAAVDQDDGNGNGSKDRPSSPVLAVTRAGDSVGKQAECPFCSISPKTNVLYCTCPCIPQVPVAHCFISFGVYKKKFCQVCRKLLEESFACRCEVCEMHLHVECLRFASSDCRKCHHEHHTEQVLAVHHWQEGNLPTGSRCESCRKACASHEVLCSQRCLWCHVTAHSSCCASISDCCSFGRLEGIMLPPFCVTLHRPFTLQDVLFDPGKQTLKVFDGDDAIRSGQFRYISVPRICKEGEVVEAALREYHLSSKAEDYELHSLLQDAVVTSAGGDLCSNGHPQESGAPGDAIGTVRQPFGDAASEAYIIRRWKKCVGSCAFMCCFPPHLVHLLKFTDPLMGCAGNDLARVLRWGPGYTGEDPSSVLTAVQDADVVHMDRWTVLLDSYSPEQAEGNSALPQIVQMNNYLGIGVDADLTLSFHNAREEEPEKFKSRFHNKGVYLKVGLQKMSSSRSLHRDIKIQVDGVDIDLPGIEGIILLNIPSWGSGADLWGSESDSSYEKPQMDDGKLEVVGVTGVIHMGQVQSRLRSGIRIAQGTFIRLILHREVAIQVDGEPWTQPPGTIIVSLTGTKVRMLKKCKQRHKKGSLKDARSDAGSGED</sequence>
<accession>A0A8C4RBF3</accession>
<dbReference type="InterPro" id="IPR037607">
    <property type="entry name" value="DGK"/>
</dbReference>
<evidence type="ECO:0000256" key="4">
    <source>
        <dbReference type="ARBA" id="ARBA00012133"/>
    </source>
</evidence>
<evidence type="ECO:0000256" key="9">
    <source>
        <dbReference type="ARBA" id="ARBA00022771"/>
    </source>
</evidence>
<dbReference type="SMART" id="SM00109">
    <property type="entry name" value="C1"/>
    <property type="match status" value="2"/>
</dbReference>
<keyword evidence="12" id="KW-0067">ATP-binding</keyword>
<dbReference type="OMA" id="YCHEFCQ"/>
<evidence type="ECO:0000259" key="18">
    <source>
        <dbReference type="PROSITE" id="PS50146"/>
    </source>
</evidence>
<evidence type="ECO:0000256" key="5">
    <source>
        <dbReference type="ARBA" id="ARBA00022679"/>
    </source>
</evidence>
<name>A0A8C4RBF3_EPTBU</name>